<evidence type="ECO:0000256" key="4">
    <source>
        <dbReference type="ARBA" id="ARBA00022540"/>
    </source>
</evidence>
<evidence type="ECO:0000256" key="7">
    <source>
        <dbReference type="ARBA" id="ARBA00044356"/>
    </source>
</evidence>
<proteinExistence type="inferred from homology"/>
<feature type="region of interest" description="Disordered" evidence="10">
    <location>
        <begin position="1"/>
        <end position="32"/>
    </location>
</feature>
<keyword evidence="3" id="KW-0963">Cytoplasm</keyword>
<dbReference type="GO" id="GO:0005829">
    <property type="term" value="C:cytosol"/>
    <property type="evidence" value="ECO:0007669"/>
    <property type="project" value="UniProtKB-SubCell"/>
</dbReference>
<comment type="subunit">
    <text evidence="8">Component of the translation initiation factor 2B (eIF2B) complex which is a heterodecamer of two sets of five different subunits: alpha, beta, gamma, delta and epsilon. Subunits alpha, beta and delta comprise a regulatory subcomplex and subunits epsilon and gamma comprise a catalytic subcomplex. Within the complex, the hexameric regulatory complex resides at the center, with the two heterodimeric catalytic subcomplexes bound on opposite sides.</text>
</comment>
<comment type="subcellular location">
    <subcellularLocation>
        <location evidence="1">Cytoplasm</location>
        <location evidence="1">Cytosol</location>
    </subcellularLocation>
</comment>
<protein>
    <recommendedName>
        <fullName evidence="6">Translation initiation factor eIF2B subunit delta</fullName>
    </recommendedName>
    <alternativeName>
        <fullName evidence="7">eIF2B GDP-GTP exchange factor subunit delta</fullName>
    </alternativeName>
</protein>
<dbReference type="SUPFAM" id="SSF100950">
    <property type="entry name" value="NagB/RpiA/CoA transferase-like"/>
    <property type="match status" value="1"/>
</dbReference>
<feature type="compositionally biased region" description="Polar residues" evidence="10">
    <location>
        <begin position="11"/>
        <end position="29"/>
    </location>
</feature>
<dbReference type="AlphaFoldDB" id="A0A098VWF8"/>
<dbReference type="Pfam" id="PF01008">
    <property type="entry name" value="IF-2B"/>
    <property type="match status" value="1"/>
</dbReference>
<evidence type="ECO:0000313" key="11">
    <source>
        <dbReference type="EMBL" id="KGG53245.1"/>
    </source>
</evidence>
<evidence type="ECO:0000256" key="1">
    <source>
        <dbReference type="ARBA" id="ARBA00004514"/>
    </source>
</evidence>
<evidence type="ECO:0000256" key="6">
    <source>
        <dbReference type="ARBA" id="ARBA00044147"/>
    </source>
</evidence>
<keyword evidence="12" id="KW-1185">Reference proteome</keyword>
<dbReference type="InterPro" id="IPR042529">
    <property type="entry name" value="IF_2B-like_C"/>
</dbReference>
<comment type="similarity">
    <text evidence="2 9">Belongs to the eIF-2B alpha/beta/delta subunits family.</text>
</comment>
<feature type="compositionally biased region" description="Basic residues" evidence="10">
    <location>
        <begin position="1"/>
        <end position="10"/>
    </location>
</feature>
<dbReference type="EMBL" id="JMKJ01000001">
    <property type="protein sequence ID" value="KGG53245.1"/>
    <property type="molecule type" value="Genomic_DNA"/>
</dbReference>
<dbReference type="RefSeq" id="XP_013239681.1">
    <property type="nucleotide sequence ID" value="XM_013384227.1"/>
</dbReference>
<dbReference type="OrthoDB" id="10254737at2759"/>
<dbReference type="InterPro" id="IPR037171">
    <property type="entry name" value="NagB/RpiA_transferase-like"/>
</dbReference>
<evidence type="ECO:0000256" key="2">
    <source>
        <dbReference type="ARBA" id="ARBA00007251"/>
    </source>
</evidence>
<dbReference type="Proteomes" id="UP000029725">
    <property type="component" value="Unassembled WGS sequence"/>
</dbReference>
<keyword evidence="5" id="KW-0648">Protein biosynthesis</keyword>
<evidence type="ECO:0000313" key="12">
    <source>
        <dbReference type="Proteomes" id="UP000029725"/>
    </source>
</evidence>
<comment type="caution">
    <text evidence="11">The sequence shown here is derived from an EMBL/GenBank/DDBJ whole genome shotgun (WGS) entry which is preliminary data.</text>
</comment>
<dbReference type="PANTHER" id="PTHR10233:SF14">
    <property type="entry name" value="TRANSLATION INITIATION FACTOR EIF-2B SUBUNIT DELTA"/>
    <property type="match status" value="1"/>
</dbReference>
<reference evidence="11 12" key="1">
    <citation type="submission" date="2014-04" db="EMBL/GenBank/DDBJ databases">
        <title>A new species of microsporidia sheds light on the evolution of extreme parasitism.</title>
        <authorList>
            <person name="Haag K.L."/>
            <person name="James T.Y."/>
            <person name="Larsson R."/>
            <person name="Schaer T.M."/>
            <person name="Refardt D."/>
            <person name="Pombert J.-F."/>
            <person name="Ebert D."/>
        </authorList>
    </citation>
    <scope>NUCLEOTIDE SEQUENCE [LARGE SCALE GENOMIC DNA]</scope>
    <source>
        <strain evidence="11 12">UGP3</strain>
        <tissue evidence="11">Spores</tissue>
    </source>
</reference>
<accession>A0A098VWF8</accession>
<dbReference type="GO" id="GO:0003743">
    <property type="term" value="F:translation initiation factor activity"/>
    <property type="evidence" value="ECO:0007669"/>
    <property type="project" value="UniProtKB-KW"/>
</dbReference>
<keyword evidence="4" id="KW-0396">Initiation factor</keyword>
<sequence length="403" mass="44084">MMHHHHHHHPLTSSNSTHSTQLNPNSSPIHSPYATTTAASVRVSLVVSSASPNSPSPLNRKNSNPASSLCQIGGVPENIHPAVSQLSLLYSKHRIVGGNARCLALLRVFKKVIQDYFPPAGVSISRHLDATLKPQIAWLVKSRPLSISMAHAIRHLKWQIAHLPLIDHSVPESDSLSIVKTYLCQAIDSYLRERIELADELIVSLGINRIDGESLMVFSHSDVILDLLVAGAQRGKKFSLVVVDAGPLYEGQFVLKYLQQRLGVPLSEIIPTSYVPLSAIGHAFRIGSVTRVLLGAHCIYSNGNVQTRAGSSMIALMAHQANVPVIVCCETYKFSDKVQLATTLTHGIDDGSSKRSNFANLRISHSLHDIIPSKFVSMIITEMGMIPCTSVPVVIREYRPFPI</sequence>
<evidence type="ECO:0000256" key="10">
    <source>
        <dbReference type="SAM" id="MobiDB-lite"/>
    </source>
</evidence>
<dbReference type="GeneID" id="25257877"/>
<dbReference type="VEuPathDB" id="MicrosporidiaDB:DI09_100p90"/>
<evidence type="ECO:0000256" key="9">
    <source>
        <dbReference type="RuleBase" id="RU003814"/>
    </source>
</evidence>
<evidence type="ECO:0000256" key="5">
    <source>
        <dbReference type="ARBA" id="ARBA00022917"/>
    </source>
</evidence>
<gene>
    <name evidence="11" type="ORF">DI09_100p90</name>
</gene>
<evidence type="ECO:0000256" key="8">
    <source>
        <dbReference type="ARBA" id="ARBA00046432"/>
    </source>
</evidence>
<dbReference type="Gene3D" id="3.40.50.10470">
    <property type="entry name" value="Translation initiation factor eif-2b, domain 2"/>
    <property type="match status" value="1"/>
</dbReference>
<dbReference type="InterPro" id="IPR000649">
    <property type="entry name" value="IF-2B-related"/>
</dbReference>
<dbReference type="PANTHER" id="PTHR10233">
    <property type="entry name" value="TRANSLATION INITIATION FACTOR EIF-2B"/>
    <property type="match status" value="1"/>
</dbReference>
<dbReference type="HOGENOM" id="CLU_016218_3_1_1"/>
<evidence type="ECO:0000256" key="3">
    <source>
        <dbReference type="ARBA" id="ARBA00022490"/>
    </source>
</evidence>
<organism evidence="11 12">
    <name type="scientific">Mitosporidium daphniae</name>
    <dbReference type="NCBI Taxonomy" id="1485682"/>
    <lineage>
        <taxon>Eukaryota</taxon>
        <taxon>Fungi</taxon>
        <taxon>Fungi incertae sedis</taxon>
        <taxon>Microsporidia</taxon>
        <taxon>Mitosporidium</taxon>
    </lineage>
</organism>
<name>A0A098VWF8_9MICR</name>